<dbReference type="KEGG" id="cari:FNU76_23740"/>
<gene>
    <name evidence="5" type="ORF">FNU76_23740</name>
</gene>
<dbReference type="GO" id="GO:0000150">
    <property type="term" value="F:DNA strand exchange activity"/>
    <property type="evidence" value="ECO:0007669"/>
    <property type="project" value="InterPro"/>
</dbReference>
<evidence type="ECO:0000313" key="6">
    <source>
        <dbReference type="Proteomes" id="UP000317550"/>
    </source>
</evidence>
<dbReference type="InterPro" id="IPR011109">
    <property type="entry name" value="DNA_bind_recombinase_dom"/>
</dbReference>
<evidence type="ECO:0000256" key="3">
    <source>
        <dbReference type="SAM" id="Coils"/>
    </source>
</evidence>
<evidence type="ECO:0000256" key="2">
    <source>
        <dbReference type="ARBA" id="ARBA00023172"/>
    </source>
</evidence>
<dbReference type="AlphaFoldDB" id="A0A516SM62"/>
<name>A0A516SM62_9NEIS</name>
<organism evidence="5 6">
    <name type="scientific">Chitinimonas arctica</name>
    <dbReference type="NCBI Taxonomy" id="2594795"/>
    <lineage>
        <taxon>Bacteria</taxon>
        <taxon>Pseudomonadati</taxon>
        <taxon>Pseudomonadota</taxon>
        <taxon>Betaproteobacteria</taxon>
        <taxon>Neisseriales</taxon>
        <taxon>Chitinibacteraceae</taxon>
        <taxon>Chitinimonas</taxon>
    </lineage>
</organism>
<keyword evidence="3" id="KW-0175">Coiled coil</keyword>
<dbReference type="InterPro" id="IPR006119">
    <property type="entry name" value="Resolv_N"/>
</dbReference>
<dbReference type="SUPFAM" id="SSF53041">
    <property type="entry name" value="Resolvase-like"/>
    <property type="match status" value="1"/>
</dbReference>
<evidence type="ECO:0000313" key="5">
    <source>
        <dbReference type="EMBL" id="QDQ29118.1"/>
    </source>
</evidence>
<dbReference type="InterPro" id="IPR038109">
    <property type="entry name" value="DNA_bind_recomb_sf"/>
</dbReference>
<sequence length="553" mass="61541">MEKPKVYSYLRFSDSRQASGNSADRQILYATKWATERNLLLDESLSLRDEGLSAFHQKHVSQGAFGTFLAAVDEGRIARGSCLVVEGLDRLSRAEPLLAQAQLTQIINAGITVVTASDGKEYNRERLIEQPMDLVYSLLVMIRAHEESATKSKRVKAAIHKQCELWEAGLWRGRIRNGGDPGWLKWTGKEWALVSDRAEAVRFAYLTFLQGHGALYIVRALSEQKLSISGRANVSTSHLYRVLRMRALVGDKILRVDGKEYRLKGYYPAVLSELEFEELQQVISRRARQVGKGEIPSVITGVGMTYCGYCGASVASQNITSRKKTPESLVRDCYRRLICTGISEGQGCSGGTVSVAPIEKALMNYCSDQINLNSLLSGNQAVEASNLRLMQSRQKVEALLNQIERITTAIVEAEGEGIPSSFLRKARELEAELEKEKKQEQLAENEVSALSNQAIPAYADAWAELADGVLGQDYDARMKARRLVIETFERIVIYASGLQLEVGHQRPVDVLLVVKGGRTRLLRIDRRTGAWKATIDVFPNALTVRMPLVHEIA</sequence>
<evidence type="ECO:0000256" key="1">
    <source>
        <dbReference type="ARBA" id="ARBA00023125"/>
    </source>
</evidence>
<dbReference type="CDD" id="cd00338">
    <property type="entry name" value="Ser_Recombinase"/>
    <property type="match status" value="1"/>
</dbReference>
<dbReference type="GO" id="GO:0003677">
    <property type="term" value="F:DNA binding"/>
    <property type="evidence" value="ECO:0007669"/>
    <property type="project" value="UniProtKB-KW"/>
</dbReference>
<keyword evidence="2" id="KW-0233">DNA recombination</keyword>
<keyword evidence="6" id="KW-1185">Reference proteome</keyword>
<feature type="coiled-coil region" evidence="3">
    <location>
        <begin position="382"/>
        <end position="453"/>
    </location>
</feature>
<dbReference type="PANTHER" id="PTHR30461">
    <property type="entry name" value="DNA-INVERTASE FROM LAMBDOID PROPHAGE"/>
    <property type="match status" value="1"/>
</dbReference>
<dbReference type="SMART" id="SM00857">
    <property type="entry name" value="Resolvase"/>
    <property type="match status" value="1"/>
</dbReference>
<evidence type="ECO:0000259" key="4">
    <source>
        <dbReference type="PROSITE" id="PS51737"/>
    </source>
</evidence>
<keyword evidence="1" id="KW-0238">DNA-binding</keyword>
<dbReference type="EMBL" id="CP041730">
    <property type="protein sequence ID" value="QDQ29118.1"/>
    <property type="molecule type" value="Genomic_DNA"/>
</dbReference>
<dbReference type="OrthoDB" id="4500247at2"/>
<reference evidence="6" key="1">
    <citation type="submission" date="2019-07" db="EMBL/GenBank/DDBJ databases">
        <title>Chitinimonas sp. nov., isolated from Ny-Alesund, arctica soil.</title>
        <authorList>
            <person name="Xu Q."/>
            <person name="Peng F."/>
        </authorList>
    </citation>
    <scope>NUCLEOTIDE SEQUENCE [LARGE SCALE GENOMIC DNA]</scope>
    <source>
        <strain evidence="6">R3-44</strain>
    </source>
</reference>
<protein>
    <submittedName>
        <fullName evidence="5">Recombinase family protein</fullName>
    </submittedName>
</protein>
<dbReference type="Gene3D" id="3.90.1750.20">
    <property type="entry name" value="Putative Large Serine Recombinase, Chain B, Domain 2"/>
    <property type="match status" value="1"/>
</dbReference>
<dbReference type="InterPro" id="IPR036162">
    <property type="entry name" value="Resolvase-like_N_sf"/>
</dbReference>
<dbReference type="Gene3D" id="3.40.50.1390">
    <property type="entry name" value="Resolvase, N-terminal catalytic domain"/>
    <property type="match status" value="1"/>
</dbReference>
<proteinExistence type="predicted"/>
<feature type="domain" description="Recombinase" evidence="4">
    <location>
        <begin position="181"/>
        <end position="289"/>
    </location>
</feature>
<dbReference type="PANTHER" id="PTHR30461:SF2">
    <property type="entry name" value="SERINE RECOMBINASE PINE-RELATED"/>
    <property type="match status" value="1"/>
</dbReference>
<dbReference type="Pfam" id="PF00239">
    <property type="entry name" value="Resolvase"/>
    <property type="match status" value="1"/>
</dbReference>
<dbReference type="Proteomes" id="UP000317550">
    <property type="component" value="Chromosome"/>
</dbReference>
<dbReference type="PROSITE" id="PS51737">
    <property type="entry name" value="RECOMBINASE_DNA_BIND"/>
    <property type="match status" value="1"/>
</dbReference>
<accession>A0A516SM62</accession>
<dbReference type="Pfam" id="PF07508">
    <property type="entry name" value="Recombinase"/>
    <property type="match status" value="1"/>
</dbReference>
<dbReference type="InterPro" id="IPR050639">
    <property type="entry name" value="SSR_resolvase"/>
</dbReference>